<keyword evidence="3" id="KW-1185">Reference proteome</keyword>
<feature type="compositionally biased region" description="Pro residues" evidence="1">
    <location>
        <begin position="161"/>
        <end position="174"/>
    </location>
</feature>
<dbReference type="AlphaFoldDB" id="A0A0C3EVM6"/>
<evidence type="ECO:0000313" key="3">
    <source>
        <dbReference type="Proteomes" id="UP000054166"/>
    </source>
</evidence>
<name>A0A0C3EVM6_PILCF</name>
<reference evidence="3" key="2">
    <citation type="submission" date="2015-01" db="EMBL/GenBank/DDBJ databases">
        <title>Evolutionary Origins and Diversification of the Mycorrhizal Mutualists.</title>
        <authorList>
            <consortium name="DOE Joint Genome Institute"/>
            <consortium name="Mycorrhizal Genomics Consortium"/>
            <person name="Kohler A."/>
            <person name="Kuo A."/>
            <person name="Nagy L.G."/>
            <person name="Floudas D."/>
            <person name="Copeland A."/>
            <person name="Barry K.W."/>
            <person name="Cichocki N."/>
            <person name="Veneault-Fourrey C."/>
            <person name="LaButti K."/>
            <person name="Lindquist E.A."/>
            <person name="Lipzen A."/>
            <person name="Lundell T."/>
            <person name="Morin E."/>
            <person name="Murat C."/>
            <person name="Riley R."/>
            <person name="Ohm R."/>
            <person name="Sun H."/>
            <person name="Tunlid A."/>
            <person name="Henrissat B."/>
            <person name="Grigoriev I.V."/>
            <person name="Hibbett D.S."/>
            <person name="Martin F."/>
        </authorList>
    </citation>
    <scope>NUCLEOTIDE SEQUENCE [LARGE SCALE GENOMIC DNA]</scope>
    <source>
        <strain evidence="3">F 1598</strain>
    </source>
</reference>
<reference evidence="2 3" key="1">
    <citation type="submission" date="2014-04" db="EMBL/GenBank/DDBJ databases">
        <authorList>
            <consortium name="DOE Joint Genome Institute"/>
            <person name="Kuo A."/>
            <person name="Tarkka M."/>
            <person name="Buscot F."/>
            <person name="Kohler A."/>
            <person name="Nagy L.G."/>
            <person name="Floudas D."/>
            <person name="Copeland A."/>
            <person name="Barry K.W."/>
            <person name="Cichocki N."/>
            <person name="Veneault-Fourrey C."/>
            <person name="LaButti K."/>
            <person name="Lindquist E.A."/>
            <person name="Lipzen A."/>
            <person name="Lundell T."/>
            <person name="Morin E."/>
            <person name="Murat C."/>
            <person name="Sun H."/>
            <person name="Tunlid A."/>
            <person name="Henrissat B."/>
            <person name="Grigoriev I.V."/>
            <person name="Hibbett D.S."/>
            <person name="Martin F."/>
            <person name="Nordberg H.P."/>
            <person name="Cantor M.N."/>
            <person name="Hua S.X."/>
        </authorList>
    </citation>
    <scope>NUCLEOTIDE SEQUENCE [LARGE SCALE GENOMIC DNA]</scope>
    <source>
        <strain evidence="2 3">F 1598</strain>
    </source>
</reference>
<dbReference type="HOGENOM" id="CLU_1090359_0_0_1"/>
<feature type="compositionally biased region" description="Low complexity" evidence="1">
    <location>
        <begin position="99"/>
        <end position="108"/>
    </location>
</feature>
<accession>A0A0C3EVM6</accession>
<feature type="region of interest" description="Disordered" evidence="1">
    <location>
        <begin position="70"/>
        <end position="108"/>
    </location>
</feature>
<evidence type="ECO:0000313" key="2">
    <source>
        <dbReference type="EMBL" id="KIM72059.1"/>
    </source>
</evidence>
<evidence type="ECO:0000256" key="1">
    <source>
        <dbReference type="SAM" id="MobiDB-lite"/>
    </source>
</evidence>
<proteinExistence type="predicted"/>
<dbReference type="EMBL" id="KN833167">
    <property type="protein sequence ID" value="KIM72059.1"/>
    <property type="molecule type" value="Genomic_DNA"/>
</dbReference>
<feature type="compositionally biased region" description="Polar residues" evidence="1">
    <location>
        <begin position="121"/>
        <end position="141"/>
    </location>
</feature>
<sequence length="255" mass="27651">MENTTGRSTVENTTNYVHDNDIISDPSNAIDEGTRIVSCVSDSEFSTGHETLVDFPTMATEVFFVSPLPATGSEGHRDRPGAENCCGDTVSDPSDNQQPAPGLAPIAAPIPVYPRVPQSSVHTLESNLTPSTCHEQVNNANGRMHDDNKVPVSHISMPPRSRTPPPCPPPPPPSPVGHIDDVTHIVQPPPPQIGVGIGNAAWRKVAAKLHAAYSRLRTPCSRVFTTLVNGRDHHAVEIKVYVTCERFVTFEYQRD</sequence>
<organism evidence="2 3">
    <name type="scientific">Piloderma croceum (strain F 1598)</name>
    <dbReference type="NCBI Taxonomy" id="765440"/>
    <lineage>
        <taxon>Eukaryota</taxon>
        <taxon>Fungi</taxon>
        <taxon>Dikarya</taxon>
        <taxon>Basidiomycota</taxon>
        <taxon>Agaricomycotina</taxon>
        <taxon>Agaricomycetes</taxon>
        <taxon>Agaricomycetidae</taxon>
        <taxon>Atheliales</taxon>
        <taxon>Atheliaceae</taxon>
        <taxon>Piloderma</taxon>
    </lineage>
</organism>
<protein>
    <submittedName>
        <fullName evidence="2">Uncharacterized protein</fullName>
    </submittedName>
</protein>
<dbReference type="Proteomes" id="UP000054166">
    <property type="component" value="Unassembled WGS sequence"/>
</dbReference>
<dbReference type="InParanoid" id="A0A0C3EVM6"/>
<feature type="region of interest" description="Disordered" evidence="1">
    <location>
        <begin position="121"/>
        <end position="174"/>
    </location>
</feature>
<gene>
    <name evidence="2" type="ORF">PILCRDRAFT_829999</name>
</gene>